<proteinExistence type="predicted"/>
<keyword evidence="2" id="KW-1185">Reference proteome</keyword>
<organism evidence="1 2">
    <name type="scientific">Smittium culicis</name>
    <dbReference type="NCBI Taxonomy" id="133412"/>
    <lineage>
        <taxon>Eukaryota</taxon>
        <taxon>Fungi</taxon>
        <taxon>Fungi incertae sedis</taxon>
        <taxon>Zoopagomycota</taxon>
        <taxon>Kickxellomycotina</taxon>
        <taxon>Harpellomycetes</taxon>
        <taxon>Harpellales</taxon>
        <taxon>Legeriomycetaceae</taxon>
        <taxon>Smittium</taxon>
    </lineage>
</organism>
<reference evidence="2" key="1">
    <citation type="submission" date="2017-01" db="EMBL/GenBank/DDBJ databases">
        <authorList>
            <person name="Wang Y."/>
            <person name="White M."/>
            <person name="Kvist S."/>
            <person name="Moncalvo J.-M."/>
        </authorList>
    </citation>
    <scope>NUCLEOTIDE SEQUENCE [LARGE SCALE GENOMIC DNA]</scope>
    <source>
        <strain evidence="2">ID-206-W2</strain>
    </source>
</reference>
<accession>A0A1R1YKP8</accession>
<dbReference type="Proteomes" id="UP000187429">
    <property type="component" value="Unassembled WGS sequence"/>
</dbReference>
<gene>
    <name evidence="1" type="ORF">AYI69_g3084</name>
</gene>
<dbReference type="AlphaFoldDB" id="A0A1R1YKP8"/>
<name>A0A1R1YKP8_9FUNG</name>
<dbReference type="OrthoDB" id="10402536at2759"/>
<comment type="caution">
    <text evidence="1">The sequence shown here is derived from an EMBL/GenBank/DDBJ whole genome shotgun (WGS) entry which is preliminary data.</text>
</comment>
<evidence type="ECO:0000313" key="2">
    <source>
        <dbReference type="Proteomes" id="UP000187429"/>
    </source>
</evidence>
<protein>
    <submittedName>
        <fullName evidence="1">Uncharacterized protein</fullName>
    </submittedName>
</protein>
<sequence>MGTNTYRDHRQKYEYKKALGNKKYSELSGNKENIFDFKGTNTYRDHRQKYEYKKALGNKKYSELSGNKENIFDFKGLYSNTCNQASYVAKTKKTVTTELNVKEIDKYFLYSAPKNGFLSPEIGIFEHEYLHNEPVSVNSFEELCFIDNDSEITVAEENVDTNKKKYDINIEDIYKTNNESDSLNISNKAHFEVKDSKLEIKSIVVGAEGNTTNFPYEVEEYGTCIDLEIGSSENTLKIYHEGRLELGQDLENDKEAIVYQNTVPGVNLSIKAQLDISVNDVIKFMEADLEGFAIESY</sequence>
<evidence type="ECO:0000313" key="1">
    <source>
        <dbReference type="EMBL" id="OMJ27473.1"/>
    </source>
</evidence>
<dbReference type="EMBL" id="LSSM01000997">
    <property type="protein sequence ID" value="OMJ27473.1"/>
    <property type="molecule type" value="Genomic_DNA"/>
</dbReference>